<dbReference type="EMBL" id="AVQL01000445">
    <property type="protein sequence ID" value="KEQ00779.1"/>
    <property type="molecule type" value="Genomic_DNA"/>
</dbReference>
<name>A0A074VZY9_9NEIS</name>
<keyword evidence="2" id="KW-1133">Transmembrane helix</keyword>
<dbReference type="AlphaFoldDB" id="A0A074VZY9"/>
<keyword evidence="2" id="KW-0472">Membrane</keyword>
<proteinExistence type="predicted"/>
<evidence type="ECO:0000313" key="4">
    <source>
        <dbReference type="Proteomes" id="UP000027644"/>
    </source>
</evidence>
<evidence type="ECO:0000256" key="2">
    <source>
        <dbReference type="SAM" id="Phobius"/>
    </source>
</evidence>
<accession>A0A074VZY9</accession>
<comment type="caution">
    <text evidence="3">The sequence shown here is derived from an EMBL/GenBank/DDBJ whole genome shotgun (WGS) entry which is preliminary data.</text>
</comment>
<sequence>MDKSSVTEELEALFDLLEKGAITKEEYEAQKALLLSNQEQQPINTNTSFPESVESQDESIPVFIEQPAQIQNQQSHSNSVKIILIIMIGIIILVAMFFIFFSNRANTPSVNDQSTLSASMASSVITVNAQQPSDTTSEADTDETGLNLNKKTPEELNKLLIKFQQERANAVANLRSVWAGLDPDFKATVQQEQKDWDSTALAANCSLSGYSTPLAQQVANQYCETMMLNSRAQSLLDEQASSLADIKQEKTAQMDKMATDALKRVNLTWSTIPEDIQQSLNQTFEQWSDEVNQYCLSRPTAQNLTETQINFDNCVIKKSESKIKELNGYKI</sequence>
<organism evidence="3 4">
    <name type="scientific">Snodgrassella alvi SCGC AB-598-J21</name>
    <dbReference type="NCBI Taxonomy" id="1385367"/>
    <lineage>
        <taxon>Bacteria</taxon>
        <taxon>Pseudomonadati</taxon>
        <taxon>Pseudomonadota</taxon>
        <taxon>Betaproteobacteria</taxon>
        <taxon>Neisseriales</taxon>
        <taxon>Neisseriaceae</taxon>
        <taxon>Snodgrassella</taxon>
    </lineage>
</organism>
<feature type="region of interest" description="Disordered" evidence="1">
    <location>
        <begin position="128"/>
        <end position="148"/>
    </location>
</feature>
<keyword evidence="2" id="KW-0812">Transmembrane</keyword>
<feature type="transmembrane region" description="Helical" evidence="2">
    <location>
        <begin position="82"/>
        <end position="101"/>
    </location>
</feature>
<protein>
    <submittedName>
        <fullName evidence="3">Putative membrane protein (DUF2078)</fullName>
    </submittedName>
</protein>
<reference evidence="3 4" key="1">
    <citation type="journal article" date="2014" name="PLoS Genet.">
        <title>Hidden diversity in honey bee gut symbionts detected by single-cell genomics.</title>
        <authorList>
            <person name="Engel P."/>
            <person name="Stepanauskas R."/>
            <person name="Moran N."/>
        </authorList>
    </citation>
    <scope>NUCLEOTIDE SEQUENCE [LARGE SCALE GENOMIC DNA]</scope>
    <source>
        <strain evidence="3 4">SCGC AB-598-J21</strain>
    </source>
</reference>
<gene>
    <name evidence="3" type="ORF">SASC598J21_014670</name>
</gene>
<evidence type="ECO:0000256" key="1">
    <source>
        <dbReference type="SAM" id="MobiDB-lite"/>
    </source>
</evidence>
<evidence type="ECO:0000313" key="3">
    <source>
        <dbReference type="EMBL" id="KEQ00779.1"/>
    </source>
</evidence>
<dbReference type="Proteomes" id="UP000027644">
    <property type="component" value="Unassembled WGS sequence"/>
</dbReference>